<feature type="region of interest" description="Disordered" evidence="1">
    <location>
        <begin position="348"/>
        <end position="373"/>
    </location>
</feature>
<evidence type="ECO:0000256" key="1">
    <source>
        <dbReference type="SAM" id="MobiDB-lite"/>
    </source>
</evidence>
<protein>
    <submittedName>
        <fullName evidence="4">Retrovirus-related Pol polyprotein from transposon TNT 1-94</fullName>
    </submittedName>
</protein>
<evidence type="ECO:0000259" key="3">
    <source>
        <dbReference type="Pfam" id="PF25597"/>
    </source>
</evidence>
<reference evidence="4" key="1">
    <citation type="submission" date="2020-06" db="EMBL/GenBank/DDBJ databases">
        <authorList>
            <person name="Li T."/>
            <person name="Hu X."/>
            <person name="Zhang T."/>
            <person name="Song X."/>
            <person name="Zhang H."/>
            <person name="Dai N."/>
            <person name="Sheng W."/>
            <person name="Hou X."/>
            <person name="Wei L."/>
        </authorList>
    </citation>
    <scope>NUCLEOTIDE SEQUENCE</scope>
    <source>
        <strain evidence="4">KEN8</strain>
        <tissue evidence="4">Leaf</tissue>
    </source>
</reference>
<dbReference type="CDD" id="cd09272">
    <property type="entry name" value="RNase_HI_RT_Ty1"/>
    <property type="match status" value="1"/>
</dbReference>
<evidence type="ECO:0000256" key="2">
    <source>
        <dbReference type="SAM" id="Phobius"/>
    </source>
</evidence>
<reference evidence="4" key="2">
    <citation type="journal article" date="2024" name="Plant">
        <title>Genomic evolution and insights into agronomic trait innovations of Sesamum species.</title>
        <authorList>
            <person name="Miao H."/>
            <person name="Wang L."/>
            <person name="Qu L."/>
            <person name="Liu H."/>
            <person name="Sun Y."/>
            <person name="Le M."/>
            <person name="Wang Q."/>
            <person name="Wei S."/>
            <person name="Zheng Y."/>
            <person name="Lin W."/>
            <person name="Duan Y."/>
            <person name="Cao H."/>
            <person name="Xiong S."/>
            <person name="Wang X."/>
            <person name="Wei L."/>
            <person name="Li C."/>
            <person name="Ma Q."/>
            <person name="Ju M."/>
            <person name="Zhao R."/>
            <person name="Li G."/>
            <person name="Mu C."/>
            <person name="Tian Q."/>
            <person name="Mei H."/>
            <person name="Zhang T."/>
            <person name="Gao T."/>
            <person name="Zhang H."/>
        </authorList>
    </citation>
    <scope>NUCLEOTIDE SEQUENCE</scope>
    <source>
        <strain evidence="4">KEN8</strain>
    </source>
</reference>
<comment type="caution">
    <text evidence="4">The sequence shown here is derived from an EMBL/GenBank/DDBJ whole genome shotgun (WGS) entry which is preliminary data.</text>
</comment>
<feature type="transmembrane region" description="Helical" evidence="2">
    <location>
        <begin position="214"/>
        <end position="247"/>
    </location>
</feature>
<dbReference type="PANTHER" id="PTHR42648:SF28">
    <property type="entry name" value="TRANSPOSON-ENCODED PROTEIN WITH RIBONUCLEASE H-LIKE AND RETROVIRUS ZINC FINGER-LIKE DOMAINS"/>
    <property type="match status" value="1"/>
</dbReference>
<keyword evidence="2" id="KW-1133">Transmembrane helix</keyword>
<dbReference type="Pfam" id="PF25597">
    <property type="entry name" value="SH3_retrovirus"/>
    <property type="match status" value="1"/>
</dbReference>
<proteinExistence type="predicted"/>
<dbReference type="InterPro" id="IPR039537">
    <property type="entry name" value="Retrotran_Ty1/copia-like"/>
</dbReference>
<dbReference type="AlphaFoldDB" id="A0AAW2KET9"/>
<dbReference type="EMBL" id="JACGWM010000442">
    <property type="protein sequence ID" value="KAL0304887.1"/>
    <property type="molecule type" value="Genomic_DNA"/>
</dbReference>
<accession>A0AAW2KET9</accession>
<feature type="domain" description="Retroviral polymerase SH3-like" evidence="3">
    <location>
        <begin position="56"/>
        <end position="86"/>
    </location>
</feature>
<organism evidence="4">
    <name type="scientific">Sesamum calycinum</name>
    <dbReference type="NCBI Taxonomy" id="2727403"/>
    <lineage>
        <taxon>Eukaryota</taxon>
        <taxon>Viridiplantae</taxon>
        <taxon>Streptophyta</taxon>
        <taxon>Embryophyta</taxon>
        <taxon>Tracheophyta</taxon>
        <taxon>Spermatophyta</taxon>
        <taxon>Magnoliopsida</taxon>
        <taxon>eudicotyledons</taxon>
        <taxon>Gunneridae</taxon>
        <taxon>Pentapetalae</taxon>
        <taxon>asterids</taxon>
        <taxon>lamiids</taxon>
        <taxon>Lamiales</taxon>
        <taxon>Pedaliaceae</taxon>
        <taxon>Sesamum</taxon>
    </lineage>
</organism>
<dbReference type="PANTHER" id="PTHR42648">
    <property type="entry name" value="TRANSPOSASE, PUTATIVE-RELATED"/>
    <property type="match status" value="1"/>
</dbReference>
<gene>
    <name evidence="4" type="ORF">Scaly_3005000</name>
</gene>
<evidence type="ECO:0000313" key="4">
    <source>
        <dbReference type="EMBL" id="KAL0304887.1"/>
    </source>
</evidence>
<dbReference type="InterPro" id="IPR057670">
    <property type="entry name" value="SH3_retrovirus"/>
</dbReference>
<sequence>MLLISSGLSKTFWGEALSTAVYLINRSPSVPLLGKIPECMWTGKDVDISSLRIFGCFAFVLQNGDKLDPRAKKCIFIGYPDGVKGYSTRPDIAYVVSCLSRYMSNAGLPHWETLKWLLSWKSQLQNIVALSTTEAEYIATTEAFKEAIWLKGILTEIGNISWDPVIGNDESSSIRPLGFGPSPLWLPLWQVGSEQPGLWFVGLCGLRVPLSDRALLFTVTLIFGYSVYIIFSDLVLLLFTAFLLILYSRPIFVDLGEREVDSLSSLNWATPFPIPYRCQIILWVLARLLSSSNAFSVSLSFPKGFLAYLPSAFPLHAAPWTLAVRRVQSREKLGVKCWKGLKLARLTGSGNAARQPRQPVFSPNRHSPGPDRPRASVSCFFRNCKKKVNDSVALSMWSGAAVAETASKLLCQTRVEELTYKDAGVDIDEENNQDGSLNWRFWRGLPFDESPSGA</sequence>
<name>A0AAW2KET9_9LAMI</name>
<keyword evidence="2" id="KW-0812">Transmembrane</keyword>
<keyword evidence="2" id="KW-0472">Membrane</keyword>